<dbReference type="Pfam" id="PF10056">
    <property type="entry name" value="DUF2293"/>
    <property type="match status" value="1"/>
</dbReference>
<reference evidence="4" key="1">
    <citation type="journal article" date="2017" name="Nat. Microbiol.">
        <title>Global analysis of biosynthetic gene clusters reveals vast potential of secondary metabolite production in Penicillium species.</title>
        <authorList>
            <person name="Nielsen J.C."/>
            <person name="Grijseels S."/>
            <person name="Prigent S."/>
            <person name="Ji B."/>
            <person name="Dainat J."/>
            <person name="Nielsen K.F."/>
            <person name="Frisvad J.C."/>
            <person name="Workman M."/>
            <person name="Nielsen J."/>
        </authorList>
    </citation>
    <scope>NUCLEOTIDE SEQUENCE [LARGE SCALE GENOMIC DNA]</scope>
    <source>
        <strain evidence="4">IBT 31811</strain>
    </source>
</reference>
<evidence type="ECO:0000313" key="3">
    <source>
        <dbReference type="EMBL" id="OQD82227.1"/>
    </source>
</evidence>
<comment type="caution">
    <text evidence="3">The sequence shown here is derived from an EMBL/GenBank/DDBJ whole genome shotgun (WGS) entry which is preliminary data.</text>
</comment>
<keyword evidence="4" id="KW-1185">Reference proteome</keyword>
<feature type="region of interest" description="Disordered" evidence="1">
    <location>
        <begin position="1"/>
        <end position="59"/>
    </location>
</feature>
<dbReference type="Proteomes" id="UP000191672">
    <property type="component" value="Unassembled WGS sequence"/>
</dbReference>
<name>A0A1V6PZL1_9EURO</name>
<accession>A0A1V6PZL1</accession>
<dbReference type="AlphaFoldDB" id="A0A1V6PZL1"/>
<evidence type="ECO:0000313" key="4">
    <source>
        <dbReference type="Proteomes" id="UP000191672"/>
    </source>
</evidence>
<gene>
    <name evidence="3" type="ORF">PENANT_c022G00699</name>
</gene>
<evidence type="ECO:0000256" key="1">
    <source>
        <dbReference type="SAM" id="MobiDB-lite"/>
    </source>
</evidence>
<evidence type="ECO:0000259" key="2">
    <source>
        <dbReference type="Pfam" id="PF10056"/>
    </source>
</evidence>
<feature type="domain" description="DUF2293" evidence="2">
    <location>
        <begin position="164"/>
        <end position="247"/>
    </location>
</feature>
<sequence>MADVTKPKARKGKPHRKGKKRRVRNRGGKVRPAAPDAAQTQPLSEVLNETKPKKRTAKPWTAVVPVSDDPLEQNIVERVPMPEEYIFVPKGDVYITRHCRSKTKESNQIVYLVYKPNGKHTLGIRVPSEIHTTVLESAEATAESRADAVKVRDANDARKNRKLLMEEFPLMPEASLEIILDHAFLKGSGRVGRTARISDEHRIHLAVEAHIRHVRTDYDKLLDEGLERHEARKRVWDEVQAIERAWQGSTIKKDEKGHSPLALRLA</sequence>
<dbReference type="PANTHER" id="PTHR38113:SF2">
    <property type="entry name" value="DUF2293 DOMAIN-CONTAINING PROTEIN"/>
    <property type="match status" value="1"/>
</dbReference>
<dbReference type="InterPro" id="IPR018744">
    <property type="entry name" value="DUF2293"/>
</dbReference>
<feature type="compositionally biased region" description="Basic residues" evidence="1">
    <location>
        <begin position="7"/>
        <end position="29"/>
    </location>
</feature>
<proteinExistence type="predicted"/>
<dbReference type="EMBL" id="MDYN01000022">
    <property type="protein sequence ID" value="OQD82227.1"/>
    <property type="molecule type" value="Genomic_DNA"/>
</dbReference>
<protein>
    <recommendedName>
        <fullName evidence="2">DUF2293 domain-containing protein</fullName>
    </recommendedName>
</protein>
<dbReference type="PANTHER" id="PTHR38113">
    <property type="match status" value="1"/>
</dbReference>
<organism evidence="3 4">
    <name type="scientific">Penicillium antarcticum</name>
    <dbReference type="NCBI Taxonomy" id="416450"/>
    <lineage>
        <taxon>Eukaryota</taxon>
        <taxon>Fungi</taxon>
        <taxon>Dikarya</taxon>
        <taxon>Ascomycota</taxon>
        <taxon>Pezizomycotina</taxon>
        <taxon>Eurotiomycetes</taxon>
        <taxon>Eurotiomycetidae</taxon>
        <taxon>Eurotiales</taxon>
        <taxon>Aspergillaceae</taxon>
        <taxon>Penicillium</taxon>
    </lineage>
</organism>